<evidence type="ECO:0000313" key="1">
    <source>
        <dbReference type="EMBL" id="MDT0566341.1"/>
    </source>
</evidence>
<dbReference type="Proteomes" id="UP001180737">
    <property type="component" value="Unassembled WGS sequence"/>
</dbReference>
<comment type="caution">
    <text evidence="1">The sequence shown here is derived from an EMBL/GenBank/DDBJ whole genome shotgun (WGS) entry which is preliminary data.</text>
</comment>
<accession>A0ABU2YQ36</accession>
<reference evidence="1" key="1">
    <citation type="submission" date="2024-05" db="EMBL/GenBank/DDBJ databases">
        <title>30 novel species of actinomycetes from the DSMZ collection.</title>
        <authorList>
            <person name="Nouioui I."/>
        </authorList>
    </citation>
    <scope>NUCLEOTIDE SEQUENCE</scope>
    <source>
        <strain evidence="1">DSM 3412</strain>
    </source>
</reference>
<sequence>MSARSAEVVTVVREMFCRGAMISGLVPEIVTVSSRASSFSLAYASSTTATLASVSAFLNVRRLLIFEEVSGPVTRWVTSVPLTV</sequence>
<name>A0ABU2YQ36_9ACTN</name>
<protein>
    <submittedName>
        <fullName evidence="1">Uncharacterized protein</fullName>
    </submittedName>
</protein>
<evidence type="ECO:0000313" key="2">
    <source>
        <dbReference type="Proteomes" id="UP001180737"/>
    </source>
</evidence>
<dbReference type="RefSeq" id="WP_157856699.1">
    <property type="nucleotide sequence ID" value="NZ_JAVRFJ010000001.1"/>
</dbReference>
<proteinExistence type="predicted"/>
<dbReference type="EMBL" id="JAVRFJ010000001">
    <property type="protein sequence ID" value="MDT0566341.1"/>
    <property type="molecule type" value="Genomic_DNA"/>
</dbReference>
<gene>
    <name evidence="1" type="ORF">RM704_02430</name>
</gene>
<organism evidence="1 2">
    <name type="scientific">Streptomyces gottesmaniae</name>
    <dbReference type="NCBI Taxonomy" id="3075518"/>
    <lineage>
        <taxon>Bacteria</taxon>
        <taxon>Bacillati</taxon>
        <taxon>Actinomycetota</taxon>
        <taxon>Actinomycetes</taxon>
        <taxon>Kitasatosporales</taxon>
        <taxon>Streptomycetaceae</taxon>
        <taxon>Streptomyces</taxon>
    </lineage>
</organism>
<keyword evidence="2" id="KW-1185">Reference proteome</keyword>